<name>A0ABQ1FU04_9GAMM</name>
<dbReference type="GO" id="GO:0016740">
    <property type="term" value="F:transferase activity"/>
    <property type="evidence" value="ECO:0007669"/>
    <property type="project" value="UniProtKB-KW"/>
</dbReference>
<keyword evidence="1 4" id="KW-0808">Transferase</keyword>
<dbReference type="InterPro" id="IPR050834">
    <property type="entry name" value="Glycosyltransf_2"/>
</dbReference>
<dbReference type="InterPro" id="IPR029044">
    <property type="entry name" value="Nucleotide-diphossugar_trans"/>
</dbReference>
<sequence>MPKSAVASVTVMVSTYNWKEALALSLRSLAGQSRLPDEVIVADDGSREDTAEVMHAIAKTFPVPLRHVWQPDEGFRKSRILNRAIAAARSDYIIQLDGDMLAHPRFVEDHLSLAQPGRFLQGTRIRTTVAETARLIGGGQPRFGWFVDAYFRDEKDRSTWHFGRRHHTLRLPWLAKIKSRSTGHPMGCNVSFWREDLVRVNGYDERMHGYGSEDLEIDIRLRNAGLRRSQIKFAALALHLEHKSVSTMDPADPELPNNKLLFASKEQHLVRSEFGLDAHLADFVRSPAMDLRAPRSEHA</sequence>
<dbReference type="Proteomes" id="UP000620046">
    <property type="component" value="Unassembled WGS sequence"/>
</dbReference>
<evidence type="ECO:0000313" key="5">
    <source>
        <dbReference type="Proteomes" id="UP000620046"/>
    </source>
</evidence>
<proteinExistence type="predicted"/>
<accession>A0ABQ1FU04</accession>
<dbReference type="Pfam" id="PF02709">
    <property type="entry name" value="Glyco_transf_7C"/>
    <property type="match status" value="1"/>
</dbReference>
<dbReference type="InterPro" id="IPR001173">
    <property type="entry name" value="Glyco_trans_2-like"/>
</dbReference>
<evidence type="ECO:0000256" key="1">
    <source>
        <dbReference type="ARBA" id="ARBA00022679"/>
    </source>
</evidence>
<feature type="domain" description="Galactosyltransferase C-terminal" evidence="3">
    <location>
        <begin position="186"/>
        <end position="242"/>
    </location>
</feature>
<dbReference type="InterPro" id="IPR027791">
    <property type="entry name" value="Galactosyl_T_C"/>
</dbReference>
<protein>
    <submittedName>
        <fullName evidence="4">Glycosyl transferase</fullName>
    </submittedName>
</protein>
<evidence type="ECO:0000313" key="4">
    <source>
        <dbReference type="EMBL" id="GGA28970.1"/>
    </source>
</evidence>
<dbReference type="EMBL" id="BMJA01000001">
    <property type="protein sequence ID" value="GGA28970.1"/>
    <property type="molecule type" value="Genomic_DNA"/>
</dbReference>
<gene>
    <name evidence="4" type="ORF">GCM10010981_17270</name>
</gene>
<feature type="domain" description="Glycosyltransferase 2-like" evidence="2">
    <location>
        <begin position="10"/>
        <end position="127"/>
    </location>
</feature>
<dbReference type="CDD" id="cd06420">
    <property type="entry name" value="GT2_Chondriotin_Pol_N"/>
    <property type="match status" value="1"/>
</dbReference>
<comment type="caution">
    <text evidence="4">The sequence shown here is derived from an EMBL/GenBank/DDBJ whole genome shotgun (WGS) entry which is preliminary data.</text>
</comment>
<organism evidence="4 5">
    <name type="scientific">Dyella nitratireducens</name>
    <dbReference type="NCBI Taxonomy" id="1849580"/>
    <lineage>
        <taxon>Bacteria</taxon>
        <taxon>Pseudomonadati</taxon>
        <taxon>Pseudomonadota</taxon>
        <taxon>Gammaproteobacteria</taxon>
        <taxon>Lysobacterales</taxon>
        <taxon>Rhodanobacteraceae</taxon>
        <taxon>Dyella</taxon>
    </lineage>
</organism>
<keyword evidence="5" id="KW-1185">Reference proteome</keyword>
<evidence type="ECO:0000259" key="2">
    <source>
        <dbReference type="Pfam" id="PF00535"/>
    </source>
</evidence>
<dbReference type="PANTHER" id="PTHR43685:SF3">
    <property type="entry name" value="SLR2126 PROTEIN"/>
    <property type="match status" value="1"/>
</dbReference>
<reference evidence="5" key="1">
    <citation type="journal article" date="2019" name="Int. J. Syst. Evol. Microbiol.">
        <title>The Global Catalogue of Microorganisms (GCM) 10K type strain sequencing project: providing services to taxonomists for standard genome sequencing and annotation.</title>
        <authorList>
            <consortium name="The Broad Institute Genomics Platform"/>
            <consortium name="The Broad Institute Genome Sequencing Center for Infectious Disease"/>
            <person name="Wu L."/>
            <person name="Ma J."/>
        </authorList>
    </citation>
    <scope>NUCLEOTIDE SEQUENCE [LARGE SCALE GENOMIC DNA]</scope>
    <source>
        <strain evidence="5">CGMCC 1.15439</strain>
    </source>
</reference>
<dbReference type="PANTHER" id="PTHR43685">
    <property type="entry name" value="GLYCOSYLTRANSFERASE"/>
    <property type="match status" value="1"/>
</dbReference>
<dbReference type="Pfam" id="PF00535">
    <property type="entry name" value="Glycos_transf_2"/>
    <property type="match status" value="1"/>
</dbReference>
<dbReference type="SUPFAM" id="SSF53448">
    <property type="entry name" value="Nucleotide-diphospho-sugar transferases"/>
    <property type="match status" value="1"/>
</dbReference>
<evidence type="ECO:0000259" key="3">
    <source>
        <dbReference type="Pfam" id="PF02709"/>
    </source>
</evidence>
<dbReference type="Gene3D" id="3.90.550.10">
    <property type="entry name" value="Spore Coat Polysaccharide Biosynthesis Protein SpsA, Chain A"/>
    <property type="match status" value="1"/>
</dbReference>
<dbReference type="RefSeq" id="WP_188793811.1">
    <property type="nucleotide sequence ID" value="NZ_BMJA01000001.1"/>
</dbReference>